<keyword evidence="4" id="KW-1185">Reference proteome</keyword>
<evidence type="ECO:0000256" key="2">
    <source>
        <dbReference type="SAM" id="SignalP"/>
    </source>
</evidence>
<evidence type="ECO:0000313" key="3">
    <source>
        <dbReference type="EMBL" id="KAK7496843.1"/>
    </source>
</evidence>
<dbReference type="Proteomes" id="UP001519460">
    <property type="component" value="Unassembled WGS sequence"/>
</dbReference>
<name>A0ABD0LC31_9CAEN</name>
<feature type="signal peptide" evidence="2">
    <location>
        <begin position="1"/>
        <end position="16"/>
    </location>
</feature>
<gene>
    <name evidence="3" type="ORF">BaRGS_00011823</name>
</gene>
<evidence type="ECO:0000313" key="4">
    <source>
        <dbReference type="Proteomes" id="UP001519460"/>
    </source>
</evidence>
<comment type="caution">
    <text evidence="3">The sequence shown here is derived from an EMBL/GenBank/DDBJ whole genome shotgun (WGS) entry which is preliminary data.</text>
</comment>
<reference evidence="3 4" key="1">
    <citation type="journal article" date="2023" name="Sci. Data">
        <title>Genome assembly of the Korean intertidal mud-creeper Batillaria attramentaria.</title>
        <authorList>
            <person name="Patra A.K."/>
            <person name="Ho P.T."/>
            <person name="Jun S."/>
            <person name="Lee S.J."/>
            <person name="Kim Y."/>
            <person name="Won Y.J."/>
        </authorList>
    </citation>
    <scope>NUCLEOTIDE SEQUENCE [LARGE SCALE GENOMIC DNA]</scope>
    <source>
        <strain evidence="3">Wonlab-2016</strain>
    </source>
</reference>
<dbReference type="EMBL" id="JACVVK020000063">
    <property type="protein sequence ID" value="KAK7496843.1"/>
    <property type="molecule type" value="Genomic_DNA"/>
</dbReference>
<protein>
    <recommendedName>
        <fullName evidence="5">Secreted protein</fullName>
    </recommendedName>
</protein>
<feature type="chain" id="PRO_5044869557" description="Secreted protein" evidence="2">
    <location>
        <begin position="17"/>
        <end position="69"/>
    </location>
</feature>
<sequence length="69" mass="7129">MPRLLSLFLSFQAANGARLGGIRKTKETAAANTVRGELARVKTESTGAPPGGARGHEKGSTDFSCPANT</sequence>
<feature type="region of interest" description="Disordered" evidence="1">
    <location>
        <begin position="42"/>
        <end position="69"/>
    </location>
</feature>
<accession>A0ABD0LC31</accession>
<proteinExistence type="predicted"/>
<evidence type="ECO:0000256" key="1">
    <source>
        <dbReference type="SAM" id="MobiDB-lite"/>
    </source>
</evidence>
<organism evidence="3 4">
    <name type="scientific">Batillaria attramentaria</name>
    <dbReference type="NCBI Taxonomy" id="370345"/>
    <lineage>
        <taxon>Eukaryota</taxon>
        <taxon>Metazoa</taxon>
        <taxon>Spiralia</taxon>
        <taxon>Lophotrochozoa</taxon>
        <taxon>Mollusca</taxon>
        <taxon>Gastropoda</taxon>
        <taxon>Caenogastropoda</taxon>
        <taxon>Sorbeoconcha</taxon>
        <taxon>Cerithioidea</taxon>
        <taxon>Batillariidae</taxon>
        <taxon>Batillaria</taxon>
    </lineage>
</organism>
<keyword evidence="2" id="KW-0732">Signal</keyword>
<dbReference type="AlphaFoldDB" id="A0ABD0LC31"/>
<evidence type="ECO:0008006" key="5">
    <source>
        <dbReference type="Google" id="ProtNLM"/>
    </source>
</evidence>